<reference evidence="1 2" key="1">
    <citation type="submission" date="2013-08" db="EMBL/GenBank/DDBJ databases">
        <title>Intrasporangium oryzae NRRL B-24470.</title>
        <authorList>
            <person name="Liu H."/>
            <person name="Wang G."/>
        </authorList>
    </citation>
    <scope>NUCLEOTIDE SEQUENCE [LARGE SCALE GENOMIC DNA]</scope>
    <source>
        <strain evidence="1 2">NRRL B-24470</strain>
    </source>
</reference>
<protein>
    <submittedName>
        <fullName evidence="1">Uncharacterized protein</fullName>
    </submittedName>
</protein>
<organism evidence="1 2">
    <name type="scientific">Intrasporangium oryzae NRRL B-24470</name>
    <dbReference type="NCBI Taxonomy" id="1386089"/>
    <lineage>
        <taxon>Bacteria</taxon>
        <taxon>Bacillati</taxon>
        <taxon>Actinomycetota</taxon>
        <taxon>Actinomycetes</taxon>
        <taxon>Micrococcales</taxon>
        <taxon>Intrasporangiaceae</taxon>
        <taxon>Intrasporangium</taxon>
    </lineage>
</organism>
<dbReference type="AlphaFoldDB" id="W9G2R1"/>
<keyword evidence="2" id="KW-1185">Reference proteome</keyword>
<gene>
    <name evidence="1" type="ORF">N865_01450</name>
</gene>
<sequence>MPHAPVCQSCGRPIDPDRYANAKSCGPACRARASEKRRREALRLFLEGSKLRASGDFDPEHAAALDREAAQLLGVNL</sequence>
<evidence type="ECO:0000313" key="1">
    <source>
        <dbReference type="EMBL" id="EWS99566.1"/>
    </source>
</evidence>
<proteinExistence type="predicted"/>
<evidence type="ECO:0000313" key="2">
    <source>
        <dbReference type="Proteomes" id="UP000019489"/>
    </source>
</evidence>
<dbReference type="EMBL" id="AWSA01000111">
    <property type="protein sequence ID" value="EWS99566.1"/>
    <property type="molecule type" value="Genomic_DNA"/>
</dbReference>
<accession>W9G2R1</accession>
<dbReference type="RefSeq" id="WP_034810279.1">
    <property type="nucleotide sequence ID" value="NZ_AWSA01000111.1"/>
</dbReference>
<comment type="caution">
    <text evidence="1">The sequence shown here is derived from an EMBL/GenBank/DDBJ whole genome shotgun (WGS) entry which is preliminary data.</text>
</comment>
<dbReference type="Proteomes" id="UP000019489">
    <property type="component" value="Unassembled WGS sequence"/>
</dbReference>
<name>W9G2R1_9MICO</name>